<accession>A0AAV9P4A3</accession>
<feature type="region of interest" description="Disordered" evidence="1">
    <location>
        <begin position="62"/>
        <end position="145"/>
    </location>
</feature>
<evidence type="ECO:0000313" key="2">
    <source>
        <dbReference type="EMBL" id="KAK5165919.1"/>
    </source>
</evidence>
<feature type="compositionally biased region" description="Basic residues" evidence="1">
    <location>
        <begin position="1"/>
        <end position="22"/>
    </location>
</feature>
<protein>
    <submittedName>
        <fullName evidence="2">Uncharacterized protein</fullName>
    </submittedName>
</protein>
<dbReference type="Proteomes" id="UP001337655">
    <property type="component" value="Unassembled WGS sequence"/>
</dbReference>
<evidence type="ECO:0000313" key="3">
    <source>
        <dbReference type="Proteomes" id="UP001337655"/>
    </source>
</evidence>
<organism evidence="2 3">
    <name type="scientific">Saxophila tyrrhenica</name>
    <dbReference type="NCBI Taxonomy" id="1690608"/>
    <lineage>
        <taxon>Eukaryota</taxon>
        <taxon>Fungi</taxon>
        <taxon>Dikarya</taxon>
        <taxon>Ascomycota</taxon>
        <taxon>Pezizomycotina</taxon>
        <taxon>Dothideomycetes</taxon>
        <taxon>Dothideomycetidae</taxon>
        <taxon>Mycosphaerellales</taxon>
        <taxon>Extremaceae</taxon>
        <taxon>Saxophila</taxon>
    </lineage>
</organism>
<feature type="compositionally biased region" description="Polar residues" evidence="1">
    <location>
        <begin position="95"/>
        <end position="104"/>
    </location>
</feature>
<reference evidence="2 3" key="1">
    <citation type="submission" date="2023-08" db="EMBL/GenBank/DDBJ databases">
        <title>Black Yeasts Isolated from many extreme environments.</title>
        <authorList>
            <person name="Coleine C."/>
            <person name="Stajich J.E."/>
            <person name="Selbmann L."/>
        </authorList>
    </citation>
    <scope>NUCLEOTIDE SEQUENCE [LARGE SCALE GENOMIC DNA]</scope>
    <source>
        <strain evidence="2 3">CCFEE 5935</strain>
    </source>
</reference>
<feature type="compositionally biased region" description="Polar residues" evidence="1">
    <location>
        <begin position="112"/>
        <end position="127"/>
    </location>
</feature>
<evidence type="ECO:0000256" key="1">
    <source>
        <dbReference type="SAM" id="MobiDB-lite"/>
    </source>
</evidence>
<dbReference type="RefSeq" id="XP_064655931.1">
    <property type="nucleotide sequence ID" value="XM_064806072.1"/>
</dbReference>
<dbReference type="EMBL" id="JAVRRT010000015">
    <property type="protein sequence ID" value="KAK5165919.1"/>
    <property type="molecule type" value="Genomic_DNA"/>
</dbReference>
<feature type="region of interest" description="Disordered" evidence="1">
    <location>
        <begin position="1"/>
        <end position="31"/>
    </location>
</feature>
<keyword evidence="3" id="KW-1185">Reference proteome</keyword>
<feature type="compositionally biased region" description="Acidic residues" evidence="1">
    <location>
        <begin position="80"/>
        <end position="94"/>
    </location>
</feature>
<name>A0AAV9P4A3_9PEZI</name>
<sequence length="542" mass="60316">MQRLTTRLRRRLGVVNPRKPHASKQAPKGFINIKDAKTSQAVLQILSQKTARTSGLLTGVSSTCTGDHLSPAQASGSNSPEDESSTEVPDEVASSDENTVTATPTGDAEPDTNPTVDQSDGGSQTAISEPMQATPALSPEQAQALRNQQHWEFPTEEETDYTQGPARMAFATDGLQECAAVLMTLPLSQKPQIALQAQREFIVEDKKALRRQQALGRLLSAINAQISRRHIKQCDDDLTGDGMLALIQELAILDQMVEETKRQQHELKVDVECKIENTRRIYEDAIAGFEEVYVAAGLIEPIDHDIDLPYEEVDLQDEYQKFCEKQNEVDEAFPVPAAPLDTGAKCMMAPYVPMTEEEQKVHQLTREYWACETFLEHAQRRFDRRDEDRAQELQFNLDALSRGEPTTDASQDGFDVRWVKQMQEITRDLIDAEAALEAAKSAAEVAGTDVDLTNDGCSPWASPVEDGYRLSMEQELIDSVPSPKIKNWVTDIPDLASPSYNERFDVPDQWEAEDVDISGSVSLVAEGGDRKRIQKWRQICGL</sequence>
<dbReference type="AlphaFoldDB" id="A0AAV9P4A3"/>
<dbReference type="GeneID" id="89930175"/>
<gene>
    <name evidence="2" type="ORF">LTR77_008843</name>
</gene>
<comment type="caution">
    <text evidence="2">The sequence shown here is derived from an EMBL/GenBank/DDBJ whole genome shotgun (WGS) entry which is preliminary data.</text>
</comment>
<proteinExistence type="predicted"/>